<keyword evidence="4" id="KW-0186">Copper</keyword>
<gene>
    <name evidence="8" type="ORF">INT43_003659</name>
</gene>
<feature type="domain" description="Plastocyanin-like" evidence="7">
    <location>
        <begin position="78"/>
        <end position="195"/>
    </location>
</feature>
<dbReference type="AlphaFoldDB" id="A0A8H7UHB6"/>
<dbReference type="EMBL" id="JAEPQZ010000006">
    <property type="protein sequence ID" value="KAG2179873.1"/>
    <property type="molecule type" value="Genomic_DNA"/>
</dbReference>
<keyword evidence="9" id="KW-1185">Reference proteome</keyword>
<dbReference type="InterPro" id="IPR002355">
    <property type="entry name" value="Cu_oxidase_Cu_BS"/>
</dbReference>
<name>A0A8H7UHB6_MORIS</name>
<dbReference type="CDD" id="cd13886">
    <property type="entry name" value="CuRO_2_MCO_like_1"/>
    <property type="match status" value="1"/>
</dbReference>
<feature type="domain" description="Plastocyanin-like" evidence="5">
    <location>
        <begin position="207"/>
        <end position="369"/>
    </location>
</feature>
<sequence length="563" mass="62021">MCFKNKKRTAVPLIIAGVVAIALVLGLAIGLTREHSSNTNSTSSNAVVVQNFPQEFLLSGNNFTISNQTTIRYYEFNVSQINGSPDGYQRTMLVVNGQYPGPLVECNIGDQLVIKVNNQLPDGQGTSIHWHGMYQTDSNWMDGTVGVTQCPIPPGQSFTYNFTVSEQRGTYWWHSHMQAQYTDGILGPLVIHDPSEPSISEYDEDLVMILTADWYHDISPVNMAIFLSPDNYEASEPVPDSGLINGLNTFNCSGATNTSVACTGGNRANFTFTAGKRYRIRVINTSAIAEFDFSIDGHNLTVVEADGVPMKPVTIDRIPINVAQRYSVIVEANQPVGNYWVRAVINENCLAYTNPALNPTVLAGIHYEGAPDNQPNSTDPGYGDPIDCIDLDSSDLHPFDGLDAPDYNVSYYIEATFQATAEDRVHRGYMNTTTWKALANTSTLQEANSGLSSFGNNQFVLTLPDNVTVVQLIIQNLDDGDHPFHLHGHTFWILGTGSGYFGANPSMNTTNPTRRDTATVPAYGYAIIRFIPHPGMWFFHCHISWHAEAGLGMQIQYRPDLVK</sequence>
<dbReference type="GO" id="GO:0016491">
    <property type="term" value="F:oxidoreductase activity"/>
    <property type="evidence" value="ECO:0007669"/>
    <property type="project" value="UniProtKB-KW"/>
</dbReference>
<keyword evidence="2" id="KW-0479">Metal-binding</keyword>
<feature type="domain" description="Plastocyanin-like" evidence="6">
    <location>
        <begin position="436"/>
        <end position="559"/>
    </location>
</feature>
<proteinExistence type="inferred from homology"/>
<evidence type="ECO:0000256" key="4">
    <source>
        <dbReference type="ARBA" id="ARBA00023008"/>
    </source>
</evidence>
<dbReference type="CDD" id="cd13857">
    <property type="entry name" value="CuRO_1_Diphenol_Ox"/>
    <property type="match status" value="1"/>
</dbReference>
<evidence type="ECO:0000313" key="9">
    <source>
        <dbReference type="Proteomes" id="UP000654370"/>
    </source>
</evidence>
<dbReference type="FunFam" id="2.60.40.420:FF:000045">
    <property type="entry name" value="Laccase 2"/>
    <property type="match status" value="1"/>
</dbReference>
<dbReference type="InterPro" id="IPR011707">
    <property type="entry name" value="Cu-oxidase-like_N"/>
</dbReference>
<dbReference type="PANTHER" id="PTHR11709:SF414">
    <property type="entry name" value="ADR239WP"/>
    <property type="match status" value="1"/>
</dbReference>
<dbReference type="Pfam" id="PF00394">
    <property type="entry name" value="Cu-oxidase"/>
    <property type="match status" value="1"/>
</dbReference>
<evidence type="ECO:0000259" key="6">
    <source>
        <dbReference type="Pfam" id="PF07731"/>
    </source>
</evidence>
<dbReference type="InterPro" id="IPR001117">
    <property type="entry name" value="Cu-oxidase_2nd"/>
</dbReference>
<evidence type="ECO:0000259" key="5">
    <source>
        <dbReference type="Pfam" id="PF00394"/>
    </source>
</evidence>
<comment type="similarity">
    <text evidence="1">Belongs to the multicopper oxidase family.</text>
</comment>
<evidence type="ECO:0000256" key="2">
    <source>
        <dbReference type="ARBA" id="ARBA00022723"/>
    </source>
</evidence>
<dbReference type="PROSITE" id="PS00080">
    <property type="entry name" value="MULTICOPPER_OXIDASE2"/>
    <property type="match status" value="1"/>
</dbReference>
<dbReference type="Proteomes" id="UP000654370">
    <property type="component" value="Unassembled WGS sequence"/>
</dbReference>
<reference evidence="8" key="1">
    <citation type="submission" date="2020-12" db="EMBL/GenBank/DDBJ databases">
        <title>Metabolic potential, ecology and presence of endohyphal bacteria is reflected in genomic diversity of Mucoromycotina.</title>
        <authorList>
            <person name="Muszewska A."/>
            <person name="Okrasinska A."/>
            <person name="Steczkiewicz K."/>
            <person name="Drgas O."/>
            <person name="Orlowska M."/>
            <person name="Perlinska-Lenart U."/>
            <person name="Aleksandrzak-Piekarczyk T."/>
            <person name="Szatraj K."/>
            <person name="Zielenkiewicz U."/>
            <person name="Pilsyk S."/>
            <person name="Malc E."/>
            <person name="Mieczkowski P."/>
            <person name="Kruszewska J.S."/>
            <person name="Biernat P."/>
            <person name="Pawlowska J."/>
        </authorList>
    </citation>
    <scope>NUCLEOTIDE SEQUENCE</scope>
    <source>
        <strain evidence="8">WA0000067209</strain>
    </source>
</reference>
<accession>A0A8H7UHB6</accession>
<evidence type="ECO:0000256" key="1">
    <source>
        <dbReference type="ARBA" id="ARBA00010609"/>
    </source>
</evidence>
<dbReference type="InterPro" id="IPR033138">
    <property type="entry name" value="Cu_oxidase_CS"/>
</dbReference>
<dbReference type="PANTHER" id="PTHR11709">
    <property type="entry name" value="MULTI-COPPER OXIDASE"/>
    <property type="match status" value="1"/>
</dbReference>
<dbReference type="SUPFAM" id="SSF49503">
    <property type="entry name" value="Cupredoxins"/>
    <property type="match status" value="3"/>
</dbReference>
<evidence type="ECO:0008006" key="10">
    <source>
        <dbReference type="Google" id="ProtNLM"/>
    </source>
</evidence>
<dbReference type="PROSITE" id="PS00079">
    <property type="entry name" value="MULTICOPPER_OXIDASE1"/>
    <property type="match status" value="1"/>
</dbReference>
<dbReference type="InterPro" id="IPR011706">
    <property type="entry name" value="Cu-oxidase_C"/>
</dbReference>
<keyword evidence="3" id="KW-0560">Oxidoreductase</keyword>
<evidence type="ECO:0000256" key="3">
    <source>
        <dbReference type="ARBA" id="ARBA00023002"/>
    </source>
</evidence>
<evidence type="ECO:0000313" key="8">
    <source>
        <dbReference type="EMBL" id="KAG2179873.1"/>
    </source>
</evidence>
<organism evidence="8 9">
    <name type="scientific">Mortierella isabellina</name>
    <name type="common">Filamentous fungus</name>
    <name type="synonym">Umbelopsis isabellina</name>
    <dbReference type="NCBI Taxonomy" id="91625"/>
    <lineage>
        <taxon>Eukaryota</taxon>
        <taxon>Fungi</taxon>
        <taxon>Fungi incertae sedis</taxon>
        <taxon>Mucoromycota</taxon>
        <taxon>Mucoromycotina</taxon>
        <taxon>Umbelopsidomycetes</taxon>
        <taxon>Umbelopsidales</taxon>
        <taxon>Umbelopsidaceae</taxon>
        <taxon>Umbelopsis</taxon>
    </lineage>
</organism>
<protein>
    <recommendedName>
        <fullName evidence="10">Laccase</fullName>
    </recommendedName>
</protein>
<dbReference type="Pfam" id="PF07731">
    <property type="entry name" value="Cu-oxidase_2"/>
    <property type="match status" value="1"/>
</dbReference>
<dbReference type="GO" id="GO:0005507">
    <property type="term" value="F:copper ion binding"/>
    <property type="evidence" value="ECO:0007669"/>
    <property type="project" value="InterPro"/>
</dbReference>
<dbReference type="InterPro" id="IPR045087">
    <property type="entry name" value="Cu-oxidase_fam"/>
</dbReference>
<comment type="caution">
    <text evidence="8">The sequence shown here is derived from an EMBL/GenBank/DDBJ whole genome shotgun (WGS) entry which is preliminary data.</text>
</comment>
<dbReference type="OrthoDB" id="2121828at2759"/>
<feature type="non-terminal residue" evidence="8">
    <location>
        <position position="1"/>
    </location>
</feature>
<dbReference type="CDD" id="cd13910">
    <property type="entry name" value="CuRO_3_MCO_like_4"/>
    <property type="match status" value="1"/>
</dbReference>
<evidence type="ECO:0000259" key="7">
    <source>
        <dbReference type="Pfam" id="PF07732"/>
    </source>
</evidence>
<dbReference type="Gene3D" id="2.60.40.420">
    <property type="entry name" value="Cupredoxins - blue copper proteins"/>
    <property type="match status" value="3"/>
</dbReference>
<dbReference type="InterPro" id="IPR008972">
    <property type="entry name" value="Cupredoxin"/>
</dbReference>
<dbReference type="Pfam" id="PF07732">
    <property type="entry name" value="Cu-oxidase_3"/>
    <property type="match status" value="1"/>
</dbReference>